<organism evidence="2 3">
    <name type="scientific">Blastococcus haudaquaticus</name>
    <dbReference type="NCBI Taxonomy" id="1938745"/>
    <lineage>
        <taxon>Bacteria</taxon>
        <taxon>Bacillati</taxon>
        <taxon>Actinomycetota</taxon>
        <taxon>Actinomycetes</taxon>
        <taxon>Geodermatophilales</taxon>
        <taxon>Geodermatophilaceae</taxon>
        <taxon>Blastococcus</taxon>
    </lineage>
</organism>
<proteinExistence type="predicted"/>
<protein>
    <submittedName>
        <fullName evidence="2">HD domain-containing protein</fullName>
    </submittedName>
</protein>
<dbReference type="InterPro" id="IPR006674">
    <property type="entry name" value="HD_domain"/>
</dbReference>
<evidence type="ECO:0000313" key="3">
    <source>
        <dbReference type="Proteomes" id="UP000219482"/>
    </source>
</evidence>
<feature type="domain" description="HD" evidence="1">
    <location>
        <begin position="29"/>
        <end position="113"/>
    </location>
</feature>
<dbReference type="Pfam" id="PF01966">
    <property type="entry name" value="HD"/>
    <property type="match status" value="1"/>
</dbReference>
<gene>
    <name evidence="2" type="ORF">SAMN06272739_1898</name>
</gene>
<dbReference type="Gene3D" id="1.10.3210.10">
    <property type="entry name" value="Hypothetical protein af1432"/>
    <property type="match status" value="1"/>
</dbReference>
<name>A0A286GSE8_9ACTN</name>
<dbReference type="Proteomes" id="UP000219482">
    <property type="component" value="Unassembled WGS sequence"/>
</dbReference>
<accession>A0A286GSE8</accession>
<dbReference type="AlphaFoldDB" id="A0A286GSE8"/>
<dbReference type="PANTHER" id="PTHR35569:SF1">
    <property type="entry name" value="CYANAMIDE HYDRATASE DDI2-RELATED"/>
    <property type="match status" value="1"/>
</dbReference>
<evidence type="ECO:0000313" key="2">
    <source>
        <dbReference type="EMBL" id="SOD98440.1"/>
    </source>
</evidence>
<sequence length="199" mass="21311">MIRSTRPDTPLADAAEELLRTSSPPVLVAHCLRTHAFATALLGRANRSFDPEVLFVAAALHDLGLSAPGEDGTASFELRGALLAREAVIRAGGEPPAADLVHDAVALHLELDAADDPRPEVAGVHLGAAADVLRLRLDDLPAELVGDVLERWPREGFTEYLVRAMRREAKTRPSSRVAELDREIGFIGLIAAAPFGAHR</sequence>
<dbReference type="EMBL" id="OCNK01000002">
    <property type="protein sequence ID" value="SOD98440.1"/>
    <property type="molecule type" value="Genomic_DNA"/>
</dbReference>
<dbReference type="SUPFAM" id="SSF109604">
    <property type="entry name" value="HD-domain/PDEase-like"/>
    <property type="match status" value="1"/>
</dbReference>
<evidence type="ECO:0000259" key="1">
    <source>
        <dbReference type="Pfam" id="PF01966"/>
    </source>
</evidence>
<dbReference type="PANTHER" id="PTHR35569">
    <property type="entry name" value="CYANAMIDE HYDRATASE DDI2-RELATED"/>
    <property type="match status" value="1"/>
</dbReference>
<dbReference type="RefSeq" id="WP_097183624.1">
    <property type="nucleotide sequence ID" value="NZ_OCNK01000002.1"/>
</dbReference>
<dbReference type="OrthoDB" id="8478129at2"/>
<keyword evidence="3" id="KW-1185">Reference proteome</keyword>
<reference evidence="3" key="1">
    <citation type="submission" date="2017-09" db="EMBL/GenBank/DDBJ databases">
        <authorList>
            <person name="Varghese N."/>
            <person name="Submissions S."/>
        </authorList>
    </citation>
    <scope>NUCLEOTIDE SEQUENCE [LARGE SCALE GENOMIC DNA]</scope>
    <source>
        <strain evidence="3">DSM 44270</strain>
    </source>
</reference>